<dbReference type="InterPro" id="IPR016032">
    <property type="entry name" value="Sig_transdc_resp-reg_C-effctor"/>
</dbReference>
<sequence length="1077" mass="115441">MKRTTRTGWPTSAPDWIDRPDLHARLDLITSHRLVLVIVAAGYGKTAALCAWGRLVPRTCYLAVSATTSPRQVLDRIAASIGEHLPEAARKLDEFDTAQGEAAAAELVGEVVTGDLTVVLDDLSRAGPSVRTLIEELIRRGPDGLHLVLSSRGRLPISGTALHGRGEPLELQASDLRFGEAELNRLVTRRIPATEAEQRAASVAALRGVTGGWPAPVLLALRDLGAPVTAGAILSTTGSSVLRYTRTEAIPDDARVRDLLRRCAVLPRFQGGLMRRLGLPVSDELLDELATTGLLDRRPESWFAPIPLVTAAVQEQGVPSAAERAHALAVAVGWFATRDRPADALDCARRLGDSALLADLLARSGPTMLERGSAAEVAGACAQLGTVYRSPRIEVIEAWARVLSGEPLAAARGLEAAITGSRSPEPALVAQLAAVYHLLGEPNRILRTCAPIDLTAPGTTAVAAWKAVAHWYRNESEPGRAAMQAALSTDQTGEDPASAGLFALAAGLFALLAGDRAEADRWQVRAQQQLAETDDPLVRYAVAANGAARALANGQHERAVAEFTTIIHSVGEGNLIGAQARCHRGDALLAQGKLAEAAADFDAALTLHRAAGSRAVIDALFGLGEVRRLRGQFTLSRVAYTEAAQVAEQVGNLLMWRIARAGLARVVFGDDPELARTLVSDVDEAGLWSAQYGAWNTAAWIELHSGNTERALDMARAVLCSTGLVDQRADLAEALEICALCAADQAERLSGLSEAVDIWRSAGYELRAAMAEMAIARLSAGSSSGLDTATEQLRAFGMPAAAEEAAGLLRQVLVPGHLSLRVRVLGGLRVLRGAKPVGPDEWRSKKARDLFAILITRRGQPTAREQLMAALWPDDDPGRCANRLSAALSIIRAVLDPRRELPQDHFLVADKYSVALRSVRVDVEEFLANANSALDRHRGHRDARAELLSAEARYTGDFLEENPYADWAVSLREMAKSVYLEVVSALAAIGTAERDLDMAIRFRLKVLERDAYDESAHLGLVEALDSAGRFGEARRKYQVYVGRLAELGLSPRPYPGRAARGIPAQPMSGDRRSELTS</sequence>
<dbReference type="SMART" id="SM01043">
    <property type="entry name" value="BTAD"/>
    <property type="match status" value="1"/>
</dbReference>
<dbReference type="SUPFAM" id="SSF46894">
    <property type="entry name" value="C-terminal effector domain of the bipartite response regulators"/>
    <property type="match status" value="1"/>
</dbReference>
<evidence type="ECO:0000313" key="4">
    <source>
        <dbReference type="Proteomes" id="UP000243542"/>
    </source>
</evidence>
<dbReference type="PANTHER" id="PTHR35807">
    <property type="entry name" value="TRANSCRIPTIONAL REGULATOR REDD-RELATED"/>
    <property type="match status" value="1"/>
</dbReference>
<dbReference type="Pfam" id="PF03704">
    <property type="entry name" value="BTAD"/>
    <property type="match status" value="1"/>
</dbReference>
<dbReference type="InterPro" id="IPR019734">
    <property type="entry name" value="TPR_rpt"/>
</dbReference>
<dbReference type="RefSeq" id="WP_098511017.1">
    <property type="nucleotide sequence ID" value="NZ_JBIAKZ010000015.1"/>
</dbReference>
<dbReference type="GO" id="GO:0006355">
    <property type="term" value="P:regulation of DNA-templated transcription"/>
    <property type="evidence" value="ECO:0007669"/>
    <property type="project" value="InterPro"/>
</dbReference>
<dbReference type="GO" id="GO:0003677">
    <property type="term" value="F:DNA binding"/>
    <property type="evidence" value="ECO:0007669"/>
    <property type="project" value="InterPro"/>
</dbReference>
<dbReference type="Gene3D" id="1.10.10.10">
    <property type="entry name" value="Winged helix-like DNA-binding domain superfamily/Winged helix DNA-binding domain"/>
    <property type="match status" value="1"/>
</dbReference>
<name>A0A2A9F7U6_9PSEU</name>
<dbReference type="InterPro" id="IPR036388">
    <property type="entry name" value="WH-like_DNA-bd_sf"/>
</dbReference>
<protein>
    <submittedName>
        <fullName evidence="3">Transcriptional regulator</fullName>
    </submittedName>
</protein>
<accession>A0A2A9F7U6</accession>
<dbReference type="SMART" id="SM00028">
    <property type="entry name" value="TPR"/>
    <property type="match status" value="2"/>
</dbReference>
<dbReference type="InterPro" id="IPR005158">
    <property type="entry name" value="BTAD"/>
</dbReference>
<gene>
    <name evidence="3" type="ORF">ATK36_2070</name>
</gene>
<comment type="caution">
    <text evidence="3">The sequence shown here is derived from an EMBL/GenBank/DDBJ whole genome shotgun (WGS) entry which is preliminary data.</text>
</comment>
<dbReference type="InterPro" id="IPR051677">
    <property type="entry name" value="AfsR-DnrI-RedD_regulator"/>
</dbReference>
<reference evidence="3 4" key="1">
    <citation type="submission" date="2017-10" db="EMBL/GenBank/DDBJ databases">
        <title>Sequencing the genomes of 1000 actinobacteria strains.</title>
        <authorList>
            <person name="Klenk H.-P."/>
        </authorList>
    </citation>
    <scope>NUCLEOTIDE SEQUENCE [LARGE SCALE GENOMIC DNA]</scope>
    <source>
        <strain evidence="3 4">DSM 46092</strain>
    </source>
</reference>
<proteinExistence type="predicted"/>
<keyword evidence="4" id="KW-1185">Reference proteome</keyword>
<dbReference type="AlphaFoldDB" id="A0A2A9F7U6"/>
<dbReference type="PANTHER" id="PTHR35807:SF2">
    <property type="entry name" value="TRANSCRIPTIONAL ACTIVATOR DOMAIN"/>
    <property type="match status" value="1"/>
</dbReference>
<evidence type="ECO:0000259" key="2">
    <source>
        <dbReference type="SMART" id="SM01043"/>
    </source>
</evidence>
<dbReference type="Gene3D" id="1.25.40.10">
    <property type="entry name" value="Tetratricopeptide repeat domain"/>
    <property type="match status" value="2"/>
</dbReference>
<dbReference type="Proteomes" id="UP000243542">
    <property type="component" value="Unassembled WGS sequence"/>
</dbReference>
<dbReference type="EMBL" id="PDJK01000002">
    <property type="protein sequence ID" value="PFG47053.1"/>
    <property type="molecule type" value="Genomic_DNA"/>
</dbReference>
<feature type="region of interest" description="Disordered" evidence="1">
    <location>
        <begin position="1054"/>
        <end position="1077"/>
    </location>
</feature>
<evidence type="ECO:0000256" key="1">
    <source>
        <dbReference type="SAM" id="MobiDB-lite"/>
    </source>
</evidence>
<feature type="domain" description="Bacterial transcriptional activator" evidence="2">
    <location>
        <begin position="921"/>
        <end position="1063"/>
    </location>
</feature>
<dbReference type="InterPro" id="IPR011990">
    <property type="entry name" value="TPR-like_helical_dom_sf"/>
</dbReference>
<dbReference type="SUPFAM" id="SSF48452">
    <property type="entry name" value="TPR-like"/>
    <property type="match status" value="2"/>
</dbReference>
<evidence type="ECO:0000313" key="3">
    <source>
        <dbReference type="EMBL" id="PFG47053.1"/>
    </source>
</evidence>
<organism evidence="3 4">
    <name type="scientific">Amycolatopsis sulphurea</name>
    <dbReference type="NCBI Taxonomy" id="76022"/>
    <lineage>
        <taxon>Bacteria</taxon>
        <taxon>Bacillati</taxon>
        <taxon>Actinomycetota</taxon>
        <taxon>Actinomycetes</taxon>
        <taxon>Pseudonocardiales</taxon>
        <taxon>Pseudonocardiaceae</taxon>
        <taxon>Amycolatopsis</taxon>
    </lineage>
</organism>